<evidence type="ECO:0008006" key="3">
    <source>
        <dbReference type="Google" id="ProtNLM"/>
    </source>
</evidence>
<dbReference type="PANTHER" id="PTHR39189">
    <property type="entry name" value="UPF0173 METAL-DEPENDENT HYDROLASE YTKL"/>
    <property type="match status" value="1"/>
</dbReference>
<evidence type="ECO:0000313" key="2">
    <source>
        <dbReference type="Proteomes" id="UP000178184"/>
    </source>
</evidence>
<dbReference type="InterPro" id="IPR036866">
    <property type="entry name" value="RibonucZ/Hydroxyglut_hydro"/>
</dbReference>
<dbReference type="EMBL" id="MFUO01000022">
    <property type="protein sequence ID" value="OGI83693.1"/>
    <property type="molecule type" value="Genomic_DNA"/>
</dbReference>
<gene>
    <name evidence="1" type="ORF">A2903_01395</name>
</gene>
<reference evidence="1 2" key="1">
    <citation type="journal article" date="2016" name="Nat. Commun.">
        <title>Thousands of microbial genomes shed light on interconnected biogeochemical processes in an aquifer system.</title>
        <authorList>
            <person name="Anantharaman K."/>
            <person name="Brown C.T."/>
            <person name="Hug L.A."/>
            <person name="Sharon I."/>
            <person name="Castelle C.J."/>
            <person name="Probst A.J."/>
            <person name="Thomas B.C."/>
            <person name="Singh A."/>
            <person name="Wilkins M.J."/>
            <person name="Karaoz U."/>
            <person name="Brodie E.L."/>
            <person name="Williams K.H."/>
            <person name="Hubbard S.S."/>
            <person name="Banfield J.F."/>
        </authorList>
    </citation>
    <scope>NUCLEOTIDE SEQUENCE [LARGE SCALE GENOMIC DNA]</scope>
</reference>
<sequence>MIVTYHGESCLKIQYGDFTLAYNPPKIMKDGKVPRFGANVVLVSTHTDATNGPENMEYGQTVPFVIDGPGNYEITGLSIEGIGGEVNLSGENYINTVYRMNLDGMNLVFMGLATDAMLTPEFRGKIGTCDIIFVPLGHDDMSNQMAYKMAIGSDAGLIIPIGSDSLKIKSFLKEAGQEKVTSIDKLTVKKKDLTGKEGEVVLLNL</sequence>
<organism evidence="1 2">
    <name type="scientific">Candidatus Nomurabacteria bacterium RIFCSPLOWO2_01_FULL_33_17</name>
    <dbReference type="NCBI Taxonomy" id="1801764"/>
    <lineage>
        <taxon>Bacteria</taxon>
        <taxon>Candidatus Nomuraibacteriota</taxon>
    </lineage>
</organism>
<dbReference type="Gene3D" id="3.60.15.10">
    <property type="entry name" value="Ribonuclease Z/Hydroxyacylglutathione hydrolase-like"/>
    <property type="match status" value="1"/>
</dbReference>
<protein>
    <recommendedName>
        <fullName evidence="3">Zn-dependent hydrolase</fullName>
    </recommendedName>
</protein>
<comment type="caution">
    <text evidence="1">The sequence shown here is derived from an EMBL/GenBank/DDBJ whole genome shotgun (WGS) entry which is preliminary data.</text>
</comment>
<dbReference type="Pfam" id="PF13483">
    <property type="entry name" value="Lactamase_B_3"/>
    <property type="match status" value="1"/>
</dbReference>
<dbReference type="STRING" id="1801764.A2903_01395"/>
<evidence type="ECO:0000313" key="1">
    <source>
        <dbReference type="EMBL" id="OGI83693.1"/>
    </source>
</evidence>
<dbReference type="PANTHER" id="PTHR39189:SF1">
    <property type="entry name" value="UPF0173 METAL-DEPENDENT HYDROLASE YTKL"/>
    <property type="match status" value="1"/>
</dbReference>
<dbReference type="AlphaFoldDB" id="A0A1F6WP92"/>
<dbReference type="Proteomes" id="UP000178184">
    <property type="component" value="Unassembled WGS sequence"/>
</dbReference>
<proteinExistence type="predicted"/>
<accession>A0A1F6WP92</accession>
<name>A0A1F6WP92_9BACT</name>